<dbReference type="Proteomes" id="UP000049855">
    <property type="component" value="Unassembled WGS sequence"/>
</dbReference>
<protein>
    <submittedName>
        <fullName evidence="6">Transmembrane component of general energizing module of ECF transporters</fullName>
    </submittedName>
</protein>
<evidence type="ECO:0000256" key="3">
    <source>
        <dbReference type="ARBA" id="ARBA00022989"/>
    </source>
</evidence>
<name>A0A0U1KS73_9FIRM</name>
<evidence type="ECO:0000256" key="4">
    <source>
        <dbReference type="ARBA" id="ARBA00023136"/>
    </source>
</evidence>
<dbReference type="EMBL" id="CTRP01000002">
    <property type="protein sequence ID" value="CQR70105.1"/>
    <property type="molecule type" value="Genomic_DNA"/>
</dbReference>
<keyword evidence="4 5" id="KW-0472">Membrane</keyword>
<dbReference type="Pfam" id="PF02361">
    <property type="entry name" value="CbiQ"/>
    <property type="match status" value="1"/>
</dbReference>
<accession>A0A0U1KS73</accession>
<reference evidence="7" key="1">
    <citation type="submission" date="2015-03" db="EMBL/GenBank/DDBJ databases">
        <authorList>
            <person name="Nijsse Bart"/>
        </authorList>
    </citation>
    <scope>NUCLEOTIDE SEQUENCE [LARGE SCALE GENOMIC DNA]</scope>
</reference>
<dbReference type="GO" id="GO:0005886">
    <property type="term" value="C:plasma membrane"/>
    <property type="evidence" value="ECO:0007669"/>
    <property type="project" value="UniProtKB-ARBA"/>
</dbReference>
<keyword evidence="7" id="KW-1185">Reference proteome</keyword>
<evidence type="ECO:0000313" key="7">
    <source>
        <dbReference type="Proteomes" id="UP000049855"/>
    </source>
</evidence>
<gene>
    <name evidence="6" type="ORF">SpAn4DRAFT_4617</name>
</gene>
<keyword evidence="3 5" id="KW-1133">Transmembrane helix</keyword>
<dbReference type="PANTHER" id="PTHR33514">
    <property type="entry name" value="PROTEIN ABCI12, CHLOROPLASTIC"/>
    <property type="match status" value="1"/>
</dbReference>
<feature type="transmembrane region" description="Helical" evidence="5">
    <location>
        <begin position="43"/>
        <end position="60"/>
    </location>
</feature>
<dbReference type="AlphaFoldDB" id="A0A0U1KS73"/>
<dbReference type="InterPro" id="IPR003339">
    <property type="entry name" value="ABC/ECF_trnsptr_transmembrane"/>
</dbReference>
<keyword evidence="2 5" id="KW-0812">Transmembrane</keyword>
<dbReference type="PANTHER" id="PTHR33514:SF13">
    <property type="entry name" value="PROTEIN ABCI12, CHLOROPLASTIC"/>
    <property type="match status" value="1"/>
</dbReference>
<sequence length="261" mass="28981">MKDIKLGQFVLGSSFLYRLDPRTKIISCLLITFSVLFDAKWFVLLYSTLLIMAAIILSRLKLKTIMRGLRKLSLMLVMTFTAQLLLTKGNPLLHVGPVSITQEGIELGITTLFRLLILYLCSSLLTMTTSPVSLATGIEALLAPLRYVKIPVHQFAMIIGTAFRFIPTILEEAESITRAQRARGAPFNSPNLITRLKSMTAVLIPLLAASLQRADDLAMAMASRCYAGSPNHFRMRNLSLARRDNISLLVVGLLVIVPFFL</sequence>
<evidence type="ECO:0000256" key="2">
    <source>
        <dbReference type="ARBA" id="ARBA00022692"/>
    </source>
</evidence>
<evidence type="ECO:0000256" key="5">
    <source>
        <dbReference type="SAM" id="Phobius"/>
    </source>
</evidence>
<feature type="transmembrane region" description="Helical" evidence="5">
    <location>
        <begin position="244"/>
        <end position="260"/>
    </location>
</feature>
<dbReference type="CDD" id="cd16914">
    <property type="entry name" value="EcfT"/>
    <property type="match status" value="1"/>
</dbReference>
<organism evidence="6 7">
    <name type="scientific">Sporomusa ovata</name>
    <dbReference type="NCBI Taxonomy" id="2378"/>
    <lineage>
        <taxon>Bacteria</taxon>
        <taxon>Bacillati</taxon>
        <taxon>Bacillota</taxon>
        <taxon>Negativicutes</taxon>
        <taxon>Selenomonadales</taxon>
        <taxon>Sporomusaceae</taxon>
        <taxon>Sporomusa</taxon>
    </lineage>
</organism>
<dbReference type="RefSeq" id="WP_021170732.1">
    <property type="nucleotide sequence ID" value="NZ_CTRP01000002.1"/>
</dbReference>
<evidence type="ECO:0000313" key="6">
    <source>
        <dbReference type="EMBL" id="CQR70105.1"/>
    </source>
</evidence>
<proteinExistence type="predicted"/>
<evidence type="ECO:0000256" key="1">
    <source>
        <dbReference type="ARBA" id="ARBA00004141"/>
    </source>
</evidence>
<comment type="subcellular location">
    <subcellularLocation>
        <location evidence="1">Membrane</location>
        <topology evidence="1">Multi-pass membrane protein</topology>
    </subcellularLocation>
</comment>